<evidence type="ECO:0000313" key="2">
    <source>
        <dbReference type="EMBL" id="ETF06914.1"/>
    </source>
</evidence>
<comment type="caution">
    <text evidence="2">The sequence shown here is derived from an EMBL/GenBank/DDBJ whole genome shotgun (WGS) entry which is preliminary data.</text>
</comment>
<protein>
    <submittedName>
        <fullName evidence="2">Regulatory protein</fullName>
    </submittedName>
</protein>
<evidence type="ECO:0000259" key="1">
    <source>
        <dbReference type="Pfam" id="PF03869"/>
    </source>
</evidence>
<dbReference type="Gene3D" id="1.10.1220.10">
    <property type="entry name" value="Met repressor-like"/>
    <property type="match status" value="1"/>
</dbReference>
<organism evidence="2">
    <name type="scientific">Pseudomonas moraviensis R28-S</name>
    <dbReference type="NCBI Taxonomy" id="1395516"/>
    <lineage>
        <taxon>Bacteria</taxon>
        <taxon>Pseudomonadati</taxon>
        <taxon>Pseudomonadota</taxon>
        <taxon>Gammaproteobacteria</taxon>
        <taxon>Pseudomonadales</taxon>
        <taxon>Pseudomonadaceae</taxon>
        <taxon>Pseudomonas</taxon>
    </lineage>
</organism>
<dbReference type="GO" id="GO:0003677">
    <property type="term" value="F:DNA binding"/>
    <property type="evidence" value="ECO:0007669"/>
    <property type="project" value="InterPro"/>
</dbReference>
<dbReference type="Pfam" id="PF03869">
    <property type="entry name" value="Arc"/>
    <property type="match status" value="1"/>
</dbReference>
<accession>V8R6K3</accession>
<feature type="domain" description="Arc-like DNA binding" evidence="1">
    <location>
        <begin position="6"/>
        <end position="41"/>
    </location>
</feature>
<sequence length="81" mass="9584">MQNDLQAFNVRLPSELHAEIKRIAEVEKRSMNCEIIARLEQYSEGNQACVAYTKLNRLLFDRIVFLEHQIELMQAELKTYK</sequence>
<dbReference type="EMBL" id="AYMZ01000007">
    <property type="protein sequence ID" value="ETF06914.1"/>
    <property type="molecule type" value="Genomic_DNA"/>
</dbReference>
<dbReference type="RefSeq" id="WP_024013571.1">
    <property type="nucleotide sequence ID" value="NZ_CM002330.1"/>
</dbReference>
<dbReference type="Proteomes" id="UP000024771">
    <property type="component" value="Chromosome"/>
</dbReference>
<dbReference type="AlphaFoldDB" id="V8R6K3"/>
<name>V8R6K3_9PSED</name>
<dbReference type="GO" id="GO:0006355">
    <property type="term" value="P:regulation of DNA-templated transcription"/>
    <property type="evidence" value="ECO:0007669"/>
    <property type="project" value="InterPro"/>
</dbReference>
<proteinExistence type="predicted"/>
<gene>
    <name evidence="2" type="ORF">PMO01_17450</name>
</gene>
<dbReference type="HOGENOM" id="CLU_2410969_0_0_6"/>
<dbReference type="InterPro" id="IPR005569">
    <property type="entry name" value="Arc_DNA-bd_dom"/>
</dbReference>
<dbReference type="SUPFAM" id="SSF47598">
    <property type="entry name" value="Ribbon-helix-helix"/>
    <property type="match status" value="1"/>
</dbReference>
<dbReference type="PATRIC" id="fig|1395516.4.peg.3540"/>
<dbReference type="InterPro" id="IPR010985">
    <property type="entry name" value="Ribbon_hlx_hlx"/>
</dbReference>
<dbReference type="InterPro" id="IPR013321">
    <property type="entry name" value="Arc_rbn_hlx_hlx"/>
</dbReference>
<reference evidence="2" key="1">
    <citation type="journal article" date="2014" name="Genome Announc.">
        <title>Draft Genome Sequence of Pseudomonas moraviensis R28-S.</title>
        <authorList>
            <person name="Hunter S.S."/>
            <person name="Yano H."/>
            <person name="Loftie-Eaton W."/>
            <person name="Hughes J."/>
            <person name="De Gelder L."/>
            <person name="Stragier P."/>
            <person name="De Vos P."/>
            <person name="Settles M.L."/>
            <person name="Top E.M."/>
        </authorList>
    </citation>
    <scope>NUCLEOTIDE SEQUENCE [LARGE SCALE GENOMIC DNA]</scope>
    <source>
        <strain evidence="2">R28-S</strain>
    </source>
</reference>